<sequence length="290" mass="32610">MKKKLQTRFPATRIKKIMQTDEEVGKIAMAVPLLVSKALELFLQDLCNHTYDVTLSRGAKTVNSFHLKQCVHAFNIFDFLRDTVAKVPDLGGSDTEDQSATKRRKVIDESSCNDEDMTKTTQMVTSQIYFTMNICIWLIAYFCKPFFALLQHEVKQTGSGRGKRGRGRGRGGGRTGSGLSLKFEEDLEDGSPGSSRTPSPEIRSLSHDDTSWKKVARSNSEVKVRNFDLNVELDENGDSATWLDRALEGSPDWPLLEINEMKIDPDDQQQASASANDEEEDYDEESIDQE</sequence>
<evidence type="ECO:0000256" key="1">
    <source>
        <dbReference type="ARBA" id="ARBA00004123"/>
    </source>
</evidence>
<comment type="caution">
    <text evidence="6">The sequence shown here is derived from an EMBL/GenBank/DDBJ whole genome shotgun (WGS) entry which is preliminary data.</text>
</comment>
<dbReference type="CDD" id="cd22906">
    <property type="entry name" value="HFD_DRAP1"/>
    <property type="match status" value="1"/>
</dbReference>
<dbReference type="GO" id="GO:0001046">
    <property type="term" value="F:core promoter sequence-specific DNA binding"/>
    <property type="evidence" value="ECO:0007669"/>
    <property type="project" value="TreeGrafter"/>
</dbReference>
<dbReference type="Pfam" id="PF00808">
    <property type="entry name" value="CBFD_NFYB_HMF"/>
    <property type="match status" value="1"/>
</dbReference>
<feature type="domain" description="Transcription factor CBF/NF-Y/archaeal histone" evidence="5">
    <location>
        <begin position="8"/>
        <end position="71"/>
    </location>
</feature>
<evidence type="ECO:0000256" key="4">
    <source>
        <dbReference type="SAM" id="Phobius"/>
    </source>
</evidence>
<protein>
    <submittedName>
        <fullName evidence="6">Histone-fold</fullName>
    </submittedName>
</protein>
<accession>A0A8T1YZW5</accession>
<keyword evidence="2" id="KW-0539">Nucleus</keyword>
<feature type="region of interest" description="Disordered" evidence="3">
    <location>
        <begin position="157"/>
        <end position="210"/>
    </location>
</feature>
<dbReference type="InterPro" id="IPR003958">
    <property type="entry name" value="CBFA_NFYB_domain"/>
</dbReference>
<evidence type="ECO:0000256" key="3">
    <source>
        <dbReference type="SAM" id="MobiDB-lite"/>
    </source>
</evidence>
<dbReference type="PANTHER" id="PTHR10252">
    <property type="entry name" value="HISTONE-LIKE TRANSCRIPTION FACTOR CCAAT-RELATED"/>
    <property type="match status" value="1"/>
</dbReference>
<feature type="transmembrane region" description="Helical" evidence="4">
    <location>
        <begin position="128"/>
        <end position="150"/>
    </location>
</feature>
<evidence type="ECO:0000256" key="2">
    <source>
        <dbReference type="ARBA" id="ARBA00023242"/>
    </source>
</evidence>
<reference evidence="6 7" key="1">
    <citation type="submission" date="2020-12" db="EMBL/GenBank/DDBJ databases">
        <title>Concerted genomic and epigenomic changes stabilize Arabidopsis allopolyploids.</title>
        <authorList>
            <person name="Chen Z."/>
        </authorList>
    </citation>
    <scope>NUCLEOTIDE SEQUENCE [LARGE SCALE GENOMIC DNA]</scope>
    <source>
        <strain evidence="6">Allo738</strain>
        <tissue evidence="6">Leaf</tissue>
    </source>
</reference>
<keyword evidence="7" id="KW-1185">Reference proteome</keyword>
<comment type="subcellular location">
    <subcellularLocation>
        <location evidence="1">Nucleus</location>
    </subcellularLocation>
</comment>
<dbReference type="FunFam" id="1.10.20.10:FF:000038">
    <property type="entry name" value="dr1-associated corepressor homolog"/>
    <property type="match status" value="1"/>
</dbReference>
<dbReference type="GO" id="GO:0005634">
    <property type="term" value="C:nucleus"/>
    <property type="evidence" value="ECO:0007669"/>
    <property type="project" value="UniProtKB-SubCell"/>
</dbReference>
<dbReference type="GO" id="GO:0016251">
    <property type="term" value="F:RNA polymerase II general transcription initiation factor activity"/>
    <property type="evidence" value="ECO:0007669"/>
    <property type="project" value="TreeGrafter"/>
</dbReference>
<evidence type="ECO:0000259" key="5">
    <source>
        <dbReference type="Pfam" id="PF00808"/>
    </source>
</evidence>
<feature type="compositionally biased region" description="Basic residues" evidence="3">
    <location>
        <begin position="161"/>
        <end position="171"/>
    </location>
</feature>
<dbReference type="Proteomes" id="UP000694240">
    <property type="component" value="Chromosome 11"/>
</dbReference>
<keyword evidence="4" id="KW-0812">Transmembrane</keyword>
<keyword evidence="4" id="KW-0472">Membrane</keyword>
<gene>
    <name evidence="6" type="ORF">ISN45_Aa06g019340</name>
</gene>
<dbReference type="InterPro" id="IPR050568">
    <property type="entry name" value="Transcr_DNA_Rep_Reg"/>
</dbReference>
<name>A0A8T1YZW5_9BRAS</name>
<proteinExistence type="predicted"/>
<dbReference type="EMBL" id="JAEFBK010000011">
    <property type="protein sequence ID" value="KAG7551249.1"/>
    <property type="molecule type" value="Genomic_DNA"/>
</dbReference>
<dbReference type="PANTHER" id="PTHR10252:SF131">
    <property type="entry name" value="HISTONE SUPERFAMILY PROTEIN"/>
    <property type="match status" value="1"/>
</dbReference>
<evidence type="ECO:0000313" key="7">
    <source>
        <dbReference type="Proteomes" id="UP000694240"/>
    </source>
</evidence>
<feature type="region of interest" description="Disordered" evidence="3">
    <location>
        <begin position="256"/>
        <end position="290"/>
    </location>
</feature>
<organism evidence="6 7">
    <name type="scientific">Arabidopsis thaliana x Arabidopsis arenosa</name>
    <dbReference type="NCBI Taxonomy" id="1240361"/>
    <lineage>
        <taxon>Eukaryota</taxon>
        <taxon>Viridiplantae</taxon>
        <taxon>Streptophyta</taxon>
        <taxon>Embryophyta</taxon>
        <taxon>Tracheophyta</taxon>
        <taxon>Spermatophyta</taxon>
        <taxon>Magnoliopsida</taxon>
        <taxon>eudicotyledons</taxon>
        <taxon>Gunneridae</taxon>
        <taxon>Pentapetalae</taxon>
        <taxon>rosids</taxon>
        <taxon>malvids</taxon>
        <taxon>Brassicales</taxon>
        <taxon>Brassicaceae</taxon>
        <taxon>Camelineae</taxon>
        <taxon>Arabidopsis</taxon>
    </lineage>
</organism>
<dbReference type="AlphaFoldDB" id="A0A8T1YZW5"/>
<evidence type="ECO:0000313" key="6">
    <source>
        <dbReference type="EMBL" id="KAG7551249.1"/>
    </source>
</evidence>
<keyword evidence="4" id="KW-1133">Transmembrane helix</keyword>
<feature type="compositionally biased region" description="Acidic residues" evidence="3">
    <location>
        <begin position="276"/>
        <end position="290"/>
    </location>
</feature>